<dbReference type="GO" id="GO:0042742">
    <property type="term" value="P:defense response to bacterium"/>
    <property type="evidence" value="ECO:0007669"/>
    <property type="project" value="UniProtKB-KW"/>
</dbReference>
<dbReference type="InterPro" id="IPR024509">
    <property type="entry name" value="Anti-LPS_factor/Scygonadin"/>
</dbReference>
<organism evidence="4 5">
    <name type="scientific">Armadillidium nasatum</name>
    <dbReference type="NCBI Taxonomy" id="96803"/>
    <lineage>
        <taxon>Eukaryota</taxon>
        <taxon>Metazoa</taxon>
        <taxon>Ecdysozoa</taxon>
        <taxon>Arthropoda</taxon>
        <taxon>Crustacea</taxon>
        <taxon>Multicrustacea</taxon>
        <taxon>Malacostraca</taxon>
        <taxon>Eumalacostraca</taxon>
        <taxon>Peracarida</taxon>
        <taxon>Isopoda</taxon>
        <taxon>Oniscidea</taxon>
        <taxon>Crinocheta</taxon>
        <taxon>Armadillidiidae</taxon>
        <taxon>Armadillidium</taxon>
    </lineage>
</organism>
<keyword evidence="2" id="KW-0044">Antibiotic</keyword>
<sequence>MTKNLIFLVLVLGTLTTLIPISEGNQLVSAIVTKLLSLHQSGPVNFLGHPCHYRVKPRISKFQLKYDGKFWCPGFASFSGRATRKSRSGAAEHAIQDFAQKAVASNLLSQSEVDKWIAG</sequence>
<dbReference type="OrthoDB" id="6368080at2759"/>
<keyword evidence="1" id="KW-0929">Antimicrobial</keyword>
<evidence type="ECO:0000256" key="2">
    <source>
        <dbReference type="ARBA" id="ARBA00023022"/>
    </source>
</evidence>
<dbReference type="EMBL" id="SEYY01021274">
    <property type="protein sequence ID" value="KAB7496532.1"/>
    <property type="molecule type" value="Genomic_DNA"/>
</dbReference>
<accession>A0A5N5SRG1</accession>
<evidence type="ECO:0000256" key="1">
    <source>
        <dbReference type="ARBA" id="ARBA00022529"/>
    </source>
</evidence>
<feature type="signal peptide" evidence="3">
    <location>
        <begin position="1"/>
        <end position="24"/>
    </location>
</feature>
<evidence type="ECO:0000256" key="3">
    <source>
        <dbReference type="SAM" id="SignalP"/>
    </source>
</evidence>
<comment type="caution">
    <text evidence="4">The sequence shown here is derived from an EMBL/GenBank/DDBJ whole genome shotgun (WGS) entry which is preliminary data.</text>
</comment>
<keyword evidence="3" id="KW-0732">Signal</keyword>
<gene>
    <name evidence="4" type="primary">ALPS</name>
    <name evidence="4" type="ORF">Anas_04343</name>
</gene>
<feature type="chain" id="PRO_5024382998" evidence="3">
    <location>
        <begin position="25"/>
        <end position="119"/>
    </location>
</feature>
<name>A0A5N5SRG1_9CRUS</name>
<reference evidence="4 5" key="1">
    <citation type="journal article" date="2019" name="PLoS Biol.">
        <title>Sex chromosomes control vertical transmission of feminizing Wolbachia symbionts in an isopod.</title>
        <authorList>
            <person name="Becking T."/>
            <person name="Chebbi M.A."/>
            <person name="Giraud I."/>
            <person name="Moumen B."/>
            <person name="Laverre T."/>
            <person name="Caubet Y."/>
            <person name="Peccoud J."/>
            <person name="Gilbert C."/>
            <person name="Cordaux R."/>
        </authorList>
    </citation>
    <scope>NUCLEOTIDE SEQUENCE [LARGE SCALE GENOMIC DNA]</scope>
    <source>
        <strain evidence="4">ANa2</strain>
        <tissue evidence="4">Whole body excluding digestive tract and cuticle</tissue>
    </source>
</reference>
<dbReference type="Pfam" id="PF11630">
    <property type="entry name" value="Anti-LPS-SCYG"/>
    <property type="match status" value="1"/>
</dbReference>
<protein>
    <submittedName>
        <fullName evidence="4">Anti-lipopolysaccharide factor</fullName>
    </submittedName>
</protein>
<evidence type="ECO:0000313" key="5">
    <source>
        <dbReference type="Proteomes" id="UP000326759"/>
    </source>
</evidence>
<dbReference type="Gene3D" id="3.30.160.320">
    <property type="match status" value="1"/>
</dbReference>
<proteinExistence type="predicted"/>
<dbReference type="InterPro" id="IPR038539">
    <property type="entry name" value="Anti-LPS_factor/Scygonadin_sf"/>
</dbReference>
<keyword evidence="5" id="KW-1185">Reference proteome</keyword>
<dbReference type="Proteomes" id="UP000326759">
    <property type="component" value="Unassembled WGS sequence"/>
</dbReference>
<dbReference type="AlphaFoldDB" id="A0A5N5SRG1"/>
<evidence type="ECO:0000313" key="4">
    <source>
        <dbReference type="EMBL" id="KAB7496532.1"/>
    </source>
</evidence>